<evidence type="ECO:0000256" key="9">
    <source>
        <dbReference type="PROSITE-ProRule" id="PRU10077"/>
    </source>
</evidence>
<dbReference type="PIRSF" id="PIRSF015592">
    <property type="entry name" value="Prld-crbxl_pptds"/>
    <property type="match status" value="1"/>
</dbReference>
<evidence type="ECO:0000256" key="4">
    <source>
        <dbReference type="ARBA" id="ARBA00006641"/>
    </source>
</evidence>
<dbReference type="PANTHER" id="PTHR23402:SF1">
    <property type="entry name" value="PYROGLUTAMYL-PEPTIDASE I"/>
    <property type="match status" value="1"/>
</dbReference>
<dbReference type="PRINTS" id="PR00706">
    <property type="entry name" value="PYROGLUPTASE"/>
</dbReference>
<dbReference type="Pfam" id="PF01470">
    <property type="entry name" value="Peptidase_C15"/>
    <property type="match status" value="1"/>
</dbReference>
<dbReference type="PANTHER" id="PTHR23402">
    <property type="entry name" value="PROTEASE FAMILY C15 PYROGLUTAMYL-PEPTIDASE I-RELATED"/>
    <property type="match status" value="1"/>
</dbReference>
<gene>
    <name evidence="10" type="ORF">CAP51_14345</name>
</gene>
<comment type="function">
    <text evidence="2">Removes 5-oxoproline from various penultimate amino acid residues except L-proline.</text>
</comment>
<dbReference type="NCBIfam" id="TIGR00504">
    <property type="entry name" value="pyro_pdase"/>
    <property type="match status" value="1"/>
</dbReference>
<dbReference type="GO" id="GO:0006508">
    <property type="term" value="P:proteolysis"/>
    <property type="evidence" value="ECO:0007669"/>
    <property type="project" value="UniProtKB-KW"/>
</dbReference>
<evidence type="ECO:0000256" key="3">
    <source>
        <dbReference type="ARBA" id="ARBA00004496"/>
    </source>
</evidence>
<dbReference type="AlphaFoldDB" id="A0A1Z9YUJ1"/>
<comment type="caution">
    <text evidence="10">The sequence shown here is derived from an EMBL/GenBank/DDBJ whole genome shotgun (WGS) entry which is preliminary data.</text>
</comment>
<evidence type="ECO:0000313" key="10">
    <source>
        <dbReference type="EMBL" id="OUY05896.1"/>
    </source>
</evidence>
<evidence type="ECO:0000256" key="5">
    <source>
        <dbReference type="ARBA" id="ARBA00022490"/>
    </source>
</evidence>
<dbReference type="Gene3D" id="3.40.630.20">
    <property type="entry name" value="Peptidase C15, pyroglutamyl peptidase I-like"/>
    <property type="match status" value="1"/>
</dbReference>
<keyword evidence="8" id="KW-0788">Thiol protease</keyword>
<name>A0A1Z9YUJ1_9GAMM</name>
<evidence type="ECO:0000256" key="8">
    <source>
        <dbReference type="ARBA" id="ARBA00022807"/>
    </source>
</evidence>
<dbReference type="FunFam" id="3.40.630.20:FF:000001">
    <property type="entry name" value="Pyrrolidone-carboxylate peptidase"/>
    <property type="match status" value="1"/>
</dbReference>
<comment type="subcellular location">
    <subcellularLocation>
        <location evidence="3">Cytoplasm</location>
    </subcellularLocation>
</comment>
<dbReference type="CDD" id="cd00501">
    <property type="entry name" value="Peptidase_C15"/>
    <property type="match status" value="1"/>
</dbReference>
<dbReference type="InterPro" id="IPR000816">
    <property type="entry name" value="Peptidase_C15"/>
</dbReference>
<dbReference type="InterPro" id="IPR016125">
    <property type="entry name" value="Peptidase_C15-like"/>
</dbReference>
<dbReference type="EMBL" id="NEXX01000006">
    <property type="protein sequence ID" value="OUY05896.1"/>
    <property type="molecule type" value="Genomic_DNA"/>
</dbReference>
<keyword evidence="11" id="KW-1185">Reference proteome</keyword>
<keyword evidence="7" id="KW-0378">Hydrolase</keyword>
<evidence type="ECO:0000256" key="1">
    <source>
        <dbReference type="ARBA" id="ARBA00001770"/>
    </source>
</evidence>
<sequence length="217" mass="23821">MYLPSPTVLVTGFEAFDTYQHNPSWTIAQALDQWQIHHHVVHARQLPCEFHRASQTLLQALQTLQPTLVICLELAANRAAISLERIAINIDDANIPDNAGQQPIDKKIQLTGPAAYFSNLPIKAMLHAIREQQIACEISNTAGTFVCNHVFYNVMHYLQQHAPQVRAGFIHVPAFSGSGIVSPATMDLAQHIQAIQIAISTALLTSQDLSIPAGHIA</sequence>
<dbReference type="InterPro" id="IPR029762">
    <property type="entry name" value="PGP-I_bact-type"/>
</dbReference>
<evidence type="ECO:0000256" key="2">
    <source>
        <dbReference type="ARBA" id="ARBA00002280"/>
    </source>
</evidence>
<dbReference type="GO" id="GO:0005829">
    <property type="term" value="C:cytosol"/>
    <property type="evidence" value="ECO:0007669"/>
    <property type="project" value="InterPro"/>
</dbReference>
<feature type="active site" evidence="9">
    <location>
        <position position="147"/>
    </location>
</feature>
<dbReference type="OrthoDB" id="9779738at2"/>
<evidence type="ECO:0000256" key="6">
    <source>
        <dbReference type="ARBA" id="ARBA00022670"/>
    </source>
</evidence>
<proteinExistence type="inferred from homology"/>
<dbReference type="PROSITE" id="PS01334">
    <property type="entry name" value="PYRASE_CYS"/>
    <property type="match status" value="1"/>
</dbReference>
<dbReference type="EC" id="3.4.19.3" evidence="9"/>
<organism evidence="10 11">
    <name type="scientific">Acinetobacter populi</name>
    <dbReference type="NCBI Taxonomy" id="1582270"/>
    <lineage>
        <taxon>Bacteria</taxon>
        <taxon>Pseudomonadati</taxon>
        <taxon>Pseudomonadota</taxon>
        <taxon>Gammaproteobacteria</taxon>
        <taxon>Moraxellales</taxon>
        <taxon>Moraxellaceae</taxon>
        <taxon>Acinetobacter</taxon>
    </lineage>
</organism>
<accession>A0A1Z9YUJ1</accession>
<dbReference type="SUPFAM" id="SSF53182">
    <property type="entry name" value="Pyrrolidone carboxyl peptidase (pyroglutamate aminopeptidase)"/>
    <property type="match status" value="1"/>
</dbReference>
<dbReference type="Proteomes" id="UP000196536">
    <property type="component" value="Unassembled WGS sequence"/>
</dbReference>
<protein>
    <recommendedName>
        <fullName evidence="9">Pyroglutamyl-peptidase I</fullName>
        <ecNumber evidence="9">3.4.19.3</ecNumber>
    </recommendedName>
</protein>
<evidence type="ECO:0000313" key="11">
    <source>
        <dbReference type="Proteomes" id="UP000196536"/>
    </source>
</evidence>
<dbReference type="InterPro" id="IPR036440">
    <property type="entry name" value="Peptidase_C15-like_sf"/>
</dbReference>
<dbReference type="GO" id="GO:0016920">
    <property type="term" value="F:pyroglutamyl-peptidase activity"/>
    <property type="evidence" value="ECO:0007669"/>
    <property type="project" value="UniProtKB-EC"/>
</dbReference>
<comment type="similarity">
    <text evidence="4">Belongs to the peptidase C15 family.</text>
</comment>
<dbReference type="RefSeq" id="WP_087621452.1">
    <property type="nucleotide sequence ID" value="NZ_NEXX01000006.1"/>
</dbReference>
<evidence type="ECO:0000256" key="7">
    <source>
        <dbReference type="ARBA" id="ARBA00022801"/>
    </source>
</evidence>
<comment type="catalytic activity">
    <reaction evidence="1 9">
        <text>Release of an N-terminal pyroglutamyl group from a polypeptide, the second amino acid generally not being Pro.</text>
        <dbReference type="EC" id="3.4.19.3"/>
    </reaction>
</comment>
<keyword evidence="5" id="KW-0963">Cytoplasm</keyword>
<reference evidence="10 11" key="1">
    <citation type="submission" date="2017-05" db="EMBL/GenBank/DDBJ databases">
        <title>Acinetobacter populi ANC 5415 (= PBJ7), whole genome shotgun sequencing project.</title>
        <authorList>
            <person name="Nemec A."/>
            <person name="Radolfova-Krizova L."/>
        </authorList>
    </citation>
    <scope>NUCLEOTIDE SEQUENCE [LARGE SCALE GENOMIC DNA]</scope>
    <source>
        <strain evidence="10 11">PBJ7</strain>
    </source>
</reference>
<dbReference type="InterPro" id="IPR033694">
    <property type="entry name" value="PGPEP1_Cys_AS"/>
</dbReference>
<keyword evidence="6" id="KW-0645">Protease</keyword>
<dbReference type="NCBIfam" id="NF009676">
    <property type="entry name" value="PRK13197.1"/>
    <property type="match status" value="1"/>
</dbReference>